<evidence type="ECO:0000256" key="6">
    <source>
        <dbReference type="ARBA" id="ARBA00022777"/>
    </source>
</evidence>
<dbReference type="CDD" id="cd16917">
    <property type="entry name" value="HATPase_UhpB-NarQ-NarX-like"/>
    <property type="match status" value="1"/>
</dbReference>
<dbReference type="SUPFAM" id="SSF55874">
    <property type="entry name" value="ATPase domain of HSP90 chaperone/DNA topoisomerase II/histidine kinase"/>
    <property type="match status" value="1"/>
</dbReference>
<dbReference type="InterPro" id="IPR011712">
    <property type="entry name" value="Sig_transdc_His_kin_sub3_dim/P"/>
</dbReference>
<dbReference type="PROSITE" id="PS50885">
    <property type="entry name" value="HAMP"/>
    <property type="match status" value="1"/>
</dbReference>
<evidence type="ECO:0000256" key="1">
    <source>
        <dbReference type="ARBA" id="ARBA00000085"/>
    </source>
</evidence>
<dbReference type="CDD" id="cd06225">
    <property type="entry name" value="HAMP"/>
    <property type="match status" value="1"/>
</dbReference>
<dbReference type="SMART" id="SM00387">
    <property type="entry name" value="HATPase_c"/>
    <property type="match status" value="1"/>
</dbReference>
<dbReference type="SMART" id="SM00304">
    <property type="entry name" value="HAMP"/>
    <property type="match status" value="1"/>
</dbReference>
<dbReference type="PANTHER" id="PTHR24421">
    <property type="entry name" value="NITRATE/NITRITE SENSOR PROTEIN NARX-RELATED"/>
    <property type="match status" value="1"/>
</dbReference>
<dbReference type="Pfam" id="PF00672">
    <property type="entry name" value="HAMP"/>
    <property type="match status" value="1"/>
</dbReference>
<evidence type="ECO:0000256" key="3">
    <source>
        <dbReference type="ARBA" id="ARBA00012438"/>
    </source>
</evidence>
<keyword evidence="8" id="KW-0812">Transmembrane</keyword>
<dbReference type="GO" id="GO:0016020">
    <property type="term" value="C:membrane"/>
    <property type="evidence" value="ECO:0007669"/>
    <property type="project" value="UniProtKB-SubCell"/>
</dbReference>
<dbReference type="InterPro" id="IPR005467">
    <property type="entry name" value="His_kinase_dom"/>
</dbReference>
<feature type="transmembrane region" description="Helical" evidence="8">
    <location>
        <begin position="12"/>
        <end position="36"/>
    </location>
</feature>
<keyword evidence="6" id="KW-0418">Kinase</keyword>
<keyword evidence="5" id="KW-0808">Transferase</keyword>
<dbReference type="RefSeq" id="WP_200596925.1">
    <property type="nucleotide sequence ID" value="NZ_JAEPBG010000016.1"/>
</dbReference>
<evidence type="ECO:0000313" key="11">
    <source>
        <dbReference type="EMBL" id="MBK4738051.1"/>
    </source>
</evidence>
<accession>A0A934SZU4</accession>
<keyword evidence="8" id="KW-0472">Membrane</keyword>
<dbReference type="InterPro" id="IPR003594">
    <property type="entry name" value="HATPase_dom"/>
</dbReference>
<evidence type="ECO:0000259" key="9">
    <source>
        <dbReference type="PROSITE" id="PS50109"/>
    </source>
</evidence>
<dbReference type="Gene3D" id="1.20.5.1930">
    <property type="match status" value="1"/>
</dbReference>
<comment type="subcellular location">
    <subcellularLocation>
        <location evidence="2">Membrane</location>
    </subcellularLocation>
</comment>
<keyword evidence="4" id="KW-0597">Phosphoprotein</keyword>
<comment type="caution">
    <text evidence="11">The sequence shown here is derived from an EMBL/GenBank/DDBJ whole genome shotgun (WGS) entry which is preliminary data.</text>
</comment>
<dbReference type="EMBL" id="JAEPBG010000016">
    <property type="protein sequence ID" value="MBK4738051.1"/>
    <property type="molecule type" value="Genomic_DNA"/>
</dbReference>
<name>A0A934SZU4_9BURK</name>
<feature type="domain" description="Histidine kinase" evidence="9">
    <location>
        <begin position="267"/>
        <end position="458"/>
    </location>
</feature>
<keyword evidence="12" id="KW-1185">Reference proteome</keyword>
<sequence>MPELEHKPRRRALGLPAKINLVLGLLTLASLALFLLQDIGSTRNSIREEMQGSNRVATQLLSRVAEAQGRAGPAALVRFLQETGRIRANEVMLYGAHGELLYNSPPSSYKAGRDAPDWYAALVAPKLVATVIRLPAATLVVAPNPSRAVLDAWDDVSSFVLRQSALLALAYLLVFWLLRRWLAPFAQLRRALLDIGAGKHEVRLPPLPGREPAELGRAFNRMADALQQGMRSRQEAADARARLAAQREFNAALRQRVEAERRAIARELHDEFGQSLTAIRSIAAALLQSPEIRGKSGEAAVRLLFDTAGGTFDAMHRLIPRLRPAALDDTGLADAARDLAASFGVAHAGLRVECDIAALPELEPEIETAAYRILQEALTNVARHAGARNVRLSLALDGDTLHISVADDGRGLGVDDEATASYGLRGMRERAEELGGTLQLLSAAQGGLEVAARLPLQKVTA</sequence>
<protein>
    <recommendedName>
        <fullName evidence="3">histidine kinase</fullName>
        <ecNumber evidence="3">2.7.13.3</ecNumber>
    </recommendedName>
</protein>
<evidence type="ECO:0000259" key="10">
    <source>
        <dbReference type="PROSITE" id="PS50885"/>
    </source>
</evidence>
<dbReference type="AlphaFoldDB" id="A0A934SZU4"/>
<dbReference type="Gene3D" id="3.30.565.10">
    <property type="entry name" value="Histidine kinase-like ATPase, C-terminal domain"/>
    <property type="match status" value="1"/>
</dbReference>
<dbReference type="Proteomes" id="UP000622890">
    <property type="component" value="Unassembled WGS sequence"/>
</dbReference>
<evidence type="ECO:0000256" key="5">
    <source>
        <dbReference type="ARBA" id="ARBA00022679"/>
    </source>
</evidence>
<comment type="catalytic activity">
    <reaction evidence="1">
        <text>ATP + protein L-histidine = ADP + protein N-phospho-L-histidine.</text>
        <dbReference type="EC" id="2.7.13.3"/>
    </reaction>
</comment>
<dbReference type="InterPro" id="IPR050482">
    <property type="entry name" value="Sensor_HK_TwoCompSys"/>
</dbReference>
<dbReference type="GO" id="GO:0000155">
    <property type="term" value="F:phosphorelay sensor kinase activity"/>
    <property type="evidence" value="ECO:0007669"/>
    <property type="project" value="InterPro"/>
</dbReference>
<evidence type="ECO:0000256" key="8">
    <source>
        <dbReference type="SAM" id="Phobius"/>
    </source>
</evidence>
<dbReference type="PANTHER" id="PTHR24421:SF58">
    <property type="entry name" value="SIGNAL TRANSDUCTION HISTIDINE-PROTEIN KINASE_PHOSPHATASE UHPB"/>
    <property type="match status" value="1"/>
</dbReference>
<keyword evidence="7" id="KW-0902">Two-component regulatory system</keyword>
<gene>
    <name evidence="11" type="ORF">JJB74_25795</name>
</gene>
<keyword evidence="8" id="KW-1133">Transmembrane helix</keyword>
<dbReference type="InterPro" id="IPR036890">
    <property type="entry name" value="HATPase_C_sf"/>
</dbReference>
<dbReference type="GO" id="GO:0046983">
    <property type="term" value="F:protein dimerization activity"/>
    <property type="evidence" value="ECO:0007669"/>
    <property type="project" value="InterPro"/>
</dbReference>
<reference evidence="11" key="1">
    <citation type="submission" date="2021-01" db="EMBL/GenBank/DDBJ databases">
        <title>Genome sequence of strain Noviherbaspirillum sp. DKR-6.</title>
        <authorList>
            <person name="Chaudhary D.K."/>
        </authorList>
    </citation>
    <scope>NUCLEOTIDE SEQUENCE</scope>
    <source>
        <strain evidence="11">DKR-6</strain>
    </source>
</reference>
<dbReference type="PROSITE" id="PS50109">
    <property type="entry name" value="HIS_KIN"/>
    <property type="match status" value="1"/>
</dbReference>
<evidence type="ECO:0000256" key="2">
    <source>
        <dbReference type="ARBA" id="ARBA00004370"/>
    </source>
</evidence>
<feature type="domain" description="HAMP" evidence="10">
    <location>
        <begin position="179"/>
        <end position="231"/>
    </location>
</feature>
<proteinExistence type="predicted"/>
<dbReference type="Pfam" id="PF02518">
    <property type="entry name" value="HATPase_c"/>
    <property type="match status" value="1"/>
</dbReference>
<dbReference type="EC" id="2.7.13.3" evidence="3"/>
<evidence type="ECO:0000256" key="4">
    <source>
        <dbReference type="ARBA" id="ARBA00022553"/>
    </source>
</evidence>
<dbReference type="InterPro" id="IPR003660">
    <property type="entry name" value="HAMP_dom"/>
</dbReference>
<dbReference type="Gene3D" id="6.10.340.10">
    <property type="match status" value="1"/>
</dbReference>
<organism evidence="11 12">
    <name type="scientific">Noviherbaspirillum pedocola</name>
    <dbReference type="NCBI Taxonomy" id="2801341"/>
    <lineage>
        <taxon>Bacteria</taxon>
        <taxon>Pseudomonadati</taxon>
        <taxon>Pseudomonadota</taxon>
        <taxon>Betaproteobacteria</taxon>
        <taxon>Burkholderiales</taxon>
        <taxon>Oxalobacteraceae</taxon>
        <taxon>Noviherbaspirillum</taxon>
    </lineage>
</organism>
<dbReference type="Pfam" id="PF07730">
    <property type="entry name" value="HisKA_3"/>
    <property type="match status" value="1"/>
</dbReference>
<evidence type="ECO:0000256" key="7">
    <source>
        <dbReference type="ARBA" id="ARBA00023012"/>
    </source>
</evidence>
<evidence type="ECO:0000313" key="12">
    <source>
        <dbReference type="Proteomes" id="UP000622890"/>
    </source>
</evidence>